<gene>
    <name evidence="1" type="ORF">L861_11640</name>
</gene>
<accession>S2L0N2</accession>
<evidence type="ECO:0000313" key="1">
    <source>
        <dbReference type="EMBL" id="EPC01219.1"/>
    </source>
</evidence>
<dbReference type="Proteomes" id="UP000014463">
    <property type="component" value="Unassembled WGS sequence"/>
</dbReference>
<protein>
    <submittedName>
        <fullName evidence="1">Uncharacterized protein</fullName>
    </submittedName>
</protein>
<comment type="caution">
    <text evidence="1">The sequence shown here is derived from an EMBL/GenBank/DDBJ whole genome shotgun (WGS) entry which is preliminary data.</text>
</comment>
<dbReference type="AlphaFoldDB" id="S2L0N2"/>
<keyword evidence="2" id="KW-1185">Reference proteome</keyword>
<organism evidence="1 2">
    <name type="scientific">Litchfieldella anticariensis (strain DSM 16096 / CECT 5854 / CIP 108499 / LMG 22089 / FP35)</name>
    <name type="common">Halomonas anticariensis</name>
    <dbReference type="NCBI Taxonomy" id="1121939"/>
    <lineage>
        <taxon>Bacteria</taxon>
        <taxon>Pseudomonadati</taxon>
        <taxon>Pseudomonadota</taxon>
        <taxon>Gammaproteobacteria</taxon>
        <taxon>Oceanospirillales</taxon>
        <taxon>Halomonadaceae</taxon>
        <taxon>Litchfieldella</taxon>
    </lineage>
</organism>
<evidence type="ECO:0000313" key="2">
    <source>
        <dbReference type="Proteomes" id="UP000014463"/>
    </source>
</evidence>
<dbReference type="EMBL" id="ASTJ01000036">
    <property type="protein sequence ID" value="EPC01219.1"/>
    <property type="molecule type" value="Genomic_DNA"/>
</dbReference>
<proteinExistence type="predicted"/>
<name>S2L0N2_LITA3</name>
<reference evidence="1 2" key="1">
    <citation type="journal article" date="2013" name="Genome Announc.">
        <title>Draft genome sequence of the moderately halophilic gammaproteobacterium Halomonas anticariensis FP35.</title>
        <authorList>
            <person name="Tahrioui A."/>
            <person name="Quesada E."/>
            <person name="Llamas I."/>
        </authorList>
    </citation>
    <scope>NUCLEOTIDE SEQUENCE [LARGE SCALE GENOMIC DNA]</scope>
    <source>
        <strain evidence="2">DSM 16096 / CECT 5854 / LMG 22089 / FP35</strain>
    </source>
</reference>
<sequence>MISLQRFVDELACQSFQVSVDDLFWGETNVDNNGFIFARSLQISKLAVEHMITMKKVSLAAYQPS</sequence>
<dbReference type="STRING" id="1121939.L861_11640"/>